<gene>
    <name evidence="1" type="ORF">LOAG_09839</name>
</gene>
<dbReference type="RefSeq" id="XP_003145416.1">
    <property type="nucleotide sequence ID" value="XM_003145368.1"/>
</dbReference>
<protein>
    <submittedName>
        <fullName evidence="1">Uncharacterized protein</fullName>
    </submittedName>
</protein>
<dbReference type="CTD" id="9947285"/>
<dbReference type="InParanoid" id="A0A1S0TR33"/>
<reference evidence="1" key="1">
    <citation type="submission" date="2012-04" db="EMBL/GenBank/DDBJ databases">
        <title>The Genome Sequence of Loa loa.</title>
        <authorList>
            <consortium name="The Broad Institute Genome Sequencing Platform"/>
            <consortium name="Broad Institute Genome Sequencing Center for Infectious Disease"/>
            <person name="Nutman T.B."/>
            <person name="Fink D.L."/>
            <person name="Russ C."/>
            <person name="Young S."/>
            <person name="Zeng Q."/>
            <person name="Gargeya S."/>
            <person name="Alvarado L."/>
            <person name="Berlin A."/>
            <person name="Chapman S.B."/>
            <person name="Chen Z."/>
            <person name="Freedman E."/>
            <person name="Gellesch M."/>
            <person name="Goldberg J."/>
            <person name="Griggs A."/>
            <person name="Gujja S."/>
            <person name="Heilman E.R."/>
            <person name="Heiman D."/>
            <person name="Howarth C."/>
            <person name="Mehta T."/>
            <person name="Neiman D."/>
            <person name="Pearson M."/>
            <person name="Roberts A."/>
            <person name="Saif S."/>
            <person name="Shea T."/>
            <person name="Shenoy N."/>
            <person name="Sisk P."/>
            <person name="Stolte C."/>
            <person name="Sykes S."/>
            <person name="White J."/>
            <person name="Yandava C."/>
            <person name="Haas B."/>
            <person name="Henn M.R."/>
            <person name="Nusbaum C."/>
            <person name="Birren B."/>
        </authorList>
    </citation>
    <scope>NUCLEOTIDE SEQUENCE [LARGE SCALE GENOMIC DNA]</scope>
</reference>
<dbReference type="KEGG" id="loa:LOAG_09839"/>
<proteinExistence type="predicted"/>
<dbReference type="OrthoDB" id="10405102at2759"/>
<evidence type="ECO:0000313" key="1">
    <source>
        <dbReference type="EMBL" id="EFO18651.1"/>
    </source>
</evidence>
<dbReference type="GeneID" id="9947285"/>
<dbReference type="EMBL" id="JH712281">
    <property type="protein sequence ID" value="EFO18651.1"/>
    <property type="molecule type" value="Genomic_DNA"/>
</dbReference>
<accession>A0A1S0TR33</accession>
<dbReference type="AlphaFoldDB" id="A0A1S0TR33"/>
<sequence>MGGGKGSVDLGLVGRGERKVDDSRTALQTTLPIILFIRTSFRPRLPPSTVVWYMLLLMASDQAVTANGNSSSRSSTAHSNAFCMLCVWLSDEMIAQCVEFFVQTTKYRHHFPNFIPQQEQ</sequence>
<name>A0A1S0TR33_LOALO</name>
<organism evidence="1">
    <name type="scientific">Loa loa</name>
    <name type="common">Eye worm</name>
    <name type="synonym">Filaria loa</name>
    <dbReference type="NCBI Taxonomy" id="7209"/>
    <lineage>
        <taxon>Eukaryota</taxon>
        <taxon>Metazoa</taxon>
        <taxon>Ecdysozoa</taxon>
        <taxon>Nematoda</taxon>
        <taxon>Chromadorea</taxon>
        <taxon>Rhabditida</taxon>
        <taxon>Spirurina</taxon>
        <taxon>Spiruromorpha</taxon>
        <taxon>Filarioidea</taxon>
        <taxon>Onchocercidae</taxon>
        <taxon>Loa</taxon>
    </lineage>
</organism>